<dbReference type="Gene3D" id="3.30.70.100">
    <property type="match status" value="1"/>
</dbReference>
<dbReference type="Pfam" id="PF03992">
    <property type="entry name" value="ABM"/>
    <property type="match status" value="1"/>
</dbReference>
<protein>
    <submittedName>
        <fullName evidence="2">Quinol monooxygenase</fullName>
        <ecNumber evidence="2">1.-.-.-</ecNumber>
    </submittedName>
</protein>
<keyword evidence="3" id="KW-1185">Reference proteome</keyword>
<keyword evidence="2" id="KW-0560">Oxidoreductase</keyword>
<dbReference type="EC" id="1.-.-.-" evidence="2"/>
<sequence>MTTSSTAVTVIARLRAAPGQEAAVRRQALSLVAPTLAEPGCLSYRPYEDPLEPGSWIVVEGWTDRAAFDAHLRSPHLAAAMAAGPELLSGPPQETVLVRAD</sequence>
<dbReference type="PROSITE" id="PS51725">
    <property type="entry name" value="ABM"/>
    <property type="match status" value="1"/>
</dbReference>
<reference evidence="2 3" key="1">
    <citation type="submission" date="2024-09" db="EMBL/GenBank/DDBJ databases">
        <title>The Natural Products Discovery Center: Release of the First 8490 Sequenced Strains for Exploring Actinobacteria Biosynthetic Diversity.</title>
        <authorList>
            <person name="Kalkreuter E."/>
            <person name="Kautsar S.A."/>
            <person name="Yang D."/>
            <person name="Bader C.D."/>
            <person name="Teijaro C.N."/>
            <person name="Fluegel L."/>
            <person name="Davis C.M."/>
            <person name="Simpson J.R."/>
            <person name="Lauterbach L."/>
            <person name="Steele A.D."/>
            <person name="Gui C."/>
            <person name="Meng S."/>
            <person name="Li G."/>
            <person name="Viehrig K."/>
            <person name="Ye F."/>
            <person name="Su P."/>
            <person name="Kiefer A.F."/>
            <person name="Nichols A."/>
            <person name="Cepeda A.J."/>
            <person name="Yan W."/>
            <person name="Fan B."/>
            <person name="Jiang Y."/>
            <person name="Adhikari A."/>
            <person name="Zheng C.-J."/>
            <person name="Schuster L."/>
            <person name="Cowan T.M."/>
            <person name="Smanski M.J."/>
            <person name="Chevrette M.G."/>
            <person name="De Carvalho L.P.S."/>
            <person name="Shen B."/>
        </authorList>
    </citation>
    <scope>NUCLEOTIDE SEQUENCE [LARGE SCALE GENOMIC DNA]</scope>
    <source>
        <strain evidence="2 3">NPDC056472</strain>
    </source>
</reference>
<dbReference type="Proteomes" id="UP001600424">
    <property type="component" value="Unassembled WGS sequence"/>
</dbReference>
<dbReference type="InterPro" id="IPR007138">
    <property type="entry name" value="ABM_dom"/>
</dbReference>
<dbReference type="EMBL" id="JBHTRV010000033">
    <property type="protein sequence ID" value="MFE5984440.1"/>
    <property type="molecule type" value="Genomic_DNA"/>
</dbReference>
<proteinExistence type="predicted"/>
<dbReference type="PANTHER" id="PTHR33336">
    <property type="entry name" value="QUINOL MONOOXYGENASE YGIN-RELATED"/>
    <property type="match status" value="1"/>
</dbReference>
<organism evidence="2 3">
    <name type="scientific">Streptomyces wedmorensis</name>
    <dbReference type="NCBI Taxonomy" id="43759"/>
    <lineage>
        <taxon>Bacteria</taxon>
        <taxon>Bacillati</taxon>
        <taxon>Actinomycetota</taxon>
        <taxon>Actinomycetes</taxon>
        <taxon>Kitasatosporales</taxon>
        <taxon>Streptomycetaceae</taxon>
        <taxon>Streptomyces</taxon>
    </lineage>
</organism>
<name>A0ABW6J3D8_STRWE</name>
<accession>A0ABW6J3D8</accession>
<dbReference type="InterPro" id="IPR011008">
    <property type="entry name" value="Dimeric_a/b-barrel"/>
</dbReference>
<dbReference type="SUPFAM" id="SSF54909">
    <property type="entry name" value="Dimeric alpha+beta barrel"/>
    <property type="match status" value="1"/>
</dbReference>
<keyword evidence="2" id="KW-0503">Monooxygenase</keyword>
<evidence type="ECO:0000313" key="3">
    <source>
        <dbReference type="Proteomes" id="UP001600424"/>
    </source>
</evidence>
<dbReference type="InterPro" id="IPR050744">
    <property type="entry name" value="AI-2_Isomerase_LsrG"/>
</dbReference>
<feature type="domain" description="ABM" evidence="1">
    <location>
        <begin position="8"/>
        <end position="97"/>
    </location>
</feature>
<evidence type="ECO:0000313" key="2">
    <source>
        <dbReference type="EMBL" id="MFE5984440.1"/>
    </source>
</evidence>
<gene>
    <name evidence="2" type="ORF">ACFQ63_32690</name>
</gene>
<evidence type="ECO:0000259" key="1">
    <source>
        <dbReference type="PROSITE" id="PS51725"/>
    </source>
</evidence>
<dbReference type="PANTHER" id="PTHR33336:SF3">
    <property type="entry name" value="ABM DOMAIN-CONTAINING PROTEIN"/>
    <property type="match status" value="1"/>
</dbReference>
<dbReference type="GO" id="GO:0004497">
    <property type="term" value="F:monooxygenase activity"/>
    <property type="evidence" value="ECO:0007669"/>
    <property type="project" value="UniProtKB-KW"/>
</dbReference>
<dbReference type="RefSeq" id="WP_386248497.1">
    <property type="nucleotide sequence ID" value="NZ_JBHTRV010000033.1"/>
</dbReference>
<comment type="caution">
    <text evidence="2">The sequence shown here is derived from an EMBL/GenBank/DDBJ whole genome shotgun (WGS) entry which is preliminary data.</text>
</comment>